<comment type="caution">
    <text evidence="1">The sequence shown here is derived from an EMBL/GenBank/DDBJ whole genome shotgun (WGS) entry which is preliminary data.</text>
</comment>
<evidence type="ECO:0000313" key="2">
    <source>
        <dbReference type="Proteomes" id="UP000034164"/>
    </source>
</evidence>
<accession>A0A0G2IAW0</accession>
<dbReference type="AlphaFoldDB" id="A0A0G2IAW0"/>
<dbReference type="VEuPathDB" id="FungiDB:EMCG_06509"/>
<dbReference type="Proteomes" id="UP000034164">
    <property type="component" value="Unassembled WGS sequence"/>
</dbReference>
<proteinExistence type="predicted"/>
<reference evidence="2" key="1">
    <citation type="journal article" date="2015" name="PLoS Genet.">
        <title>The dynamic genome and transcriptome of the human fungal pathogen Blastomyces and close relative Emmonsia.</title>
        <authorList>
            <person name="Munoz J.F."/>
            <person name="Gauthier G.M."/>
            <person name="Desjardins C.A."/>
            <person name="Gallo J.E."/>
            <person name="Holder J."/>
            <person name="Sullivan T.D."/>
            <person name="Marty A.J."/>
            <person name="Carmen J.C."/>
            <person name="Chen Z."/>
            <person name="Ding L."/>
            <person name="Gujja S."/>
            <person name="Magrini V."/>
            <person name="Misas E."/>
            <person name="Mitreva M."/>
            <person name="Priest M."/>
            <person name="Saif S."/>
            <person name="Whiston E.A."/>
            <person name="Young S."/>
            <person name="Zeng Q."/>
            <person name="Goldman W.E."/>
            <person name="Mardis E.R."/>
            <person name="Taylor J.W."/>
            <person name="McEwen J.G."/>
            <person name="Clay O.K."/>
            <person name="Klein B.S."/>
            <person name="Cuomo C.A."/>
        </authorList>
    </citation>
    <scope>NUCLEOTIDE SEQUENCE [LARGE SCALE GENOMIC DNA]</scope>
    <source>
        <strain evidence="2">UAMH 3008</strain>
    </source>
</reference>
<gene>
    <name evidence="1" type="ORF">EMCG_06509</name>
</gene>
<organism evidence="1 2">
    <name type="scientific">[Emmonsia] crescens</name>
    <dbReference type="NCBI Taxonomy" id="73230"/>
    <lineage>
        <taxon>Eukaryota</taxon>
        <taxon>Fungi</taxon>
        <taxon>Dikarya</taxon>
        <taxon>Ascomycota</taxon>
        <taxon>Pezizomycotina</taxon>
        <taxon>Eurotiomycetes</taxon>
        <taxon>Eurotiomycetidae</taxon>
        <taxon>Onygenales</taxon>
        <taxon>Ajellomycetaceae</taxon>
        <taxon>Emergomyces</taxon>
    </lineage>
</organism>
<name>A0A0G2IAW0_9EURO</name>
<dbReference type="EMBL" id="LCZI01000183">
    <property type="protein sequence ID" value="KKZ67827.1"/>
    <property type="molecule type" value="Genomic_DNA"/>
</dbReference>
<sequence length="193" mass="21714">MGCSVFNFSSGNGWPWCWSSSTVIASKAVRQLAIPPKEPGIGQAQDLPYIHVAAMSPEWHVSEFKSQPKLLQFTGEEIEEIDNYHGLKLSHEGLPSVLFSAKTKNGIEWLTSAFDFGCVLSSPKPVLAVGRNRGRLDTFSVFKSLPLMAFLLKSMKMRHLQQATQLKLRITSTREKFVPRDYYQVQLRSVIPD</sequence>
<evidence type="ECO:0000313" key="1">
    <source>
        <dbReference type="EMBL" id="KKZ67827.1"/>
    </source>
</evidence>
<protein>
    <submittedName>
        <fullName evidence="1">Uncharacterized protein</fullName>
    </submittedName>
</protein>